<dbReference type="SUPFAM" id="SSF51735">
    <property type="entry name" value="NAD(P)-binding Rossmann-fold domains"/>
    <property type="match status" value="1"/>
</dbReference>
<reference evidence="9 10" key="1">
    <citation type="journal article" date="2019" name="Int. J. Syst. Evol. Microbiol.">
        <title>The Global Catalogue of Microorganisms (GCM) 10K type strain sequencing project: providing services to taxonomists for standard genome sequencing and annotation.</title>
        <authorList>
            <consortium name="The Broad Institute Genomics Platform"/>
            <consortium name="The Broad Institute Genome Sequencing Center for Infectious Disease"/>
            <person name="Wu L."/>
            <person name="Ma J."/>
        </authorList>
    </citation>
    <scope>NUCLEOTIDE SEQUENCE [LARGE SCALE GENOMIC DNA]</scope>
    <source>
        <strain evidence="9 10">JCM 11117</strain>
    </source>
</reference>
<keyword evidence="5 7" id="KW-0862">Zinc</keyword>
<dbReference type="InterPro" id="IPR011032">
    <property type="entry name" value="GroES-like_sf"/>
</dbReference>
<dbReference type="Pfam" id="PF08240">
    <property type="entry name" value="ADH_N"/>
    <property type="match status" value="1"/>
</dbReference>
<accession>A0ABN1NAU4</accession>
<dbReference type="EMBL" id="BAAAHP010000219">
    <property type="protein sequence ID" value="GAA0900365.1"/>
    <property type="molecule type" value="Genomic_DNA"/>
</dbReference>
<proteinExistence type="inferred from homology"/>
<evidence type="ECO:0000256" key="6">
    <source>
        <dbReference type="ARBA" id="ARBA00023002"/>
    </source>
</evidence>
<evidence type="ECO:0000313" key="9">
    <source>
        <dbReference type="EMBL" id="GAA0900365.1"/>
    </source>
</evidence>
<keyword evidence="10" id="KW-1185">Reference proteome</keyword>
<evidence type="ECO:0000256" key="2">
    <source>
        <dbReference type="ARBA" id="ARBA00008072"/>
    </source>
</evidence>
<comment type="similarity">
    <text evidence="2 7">Belongs to the zinc-containing alcohol dehydrogenase family.</text>
</comment>
<dbReference type="Proteomes" id="UP001499967">
    <property type="component" value="Unassembled WGS sequence"/>
</dbReference>
<dbReference type="Gene3D" id="3.40.50.720">
    <property type="entry name" value="NAD(P)-binding Rossmann-like Domain"/>
    <property type="match status" value="1"/>
</dbReference>
<name>A0ABN1NAU4_9PSEU</name>
<dbReference type="RefSeq" id="WP_343945663.1">
    <property type="nucleotide sequence ID" value="NZ_BAAAHP010000219.1"/>
</dbReference>
<dbReference type="SUPFAM" id="SSF50129">
    <property type="entry name" value="GroES-like"/>
    <property type="match status" value="1"/>
</dbReference>
<dbReference type="Pfam" id="PF00107">
    <property type="entry name" value="ADH_zinc_N"/>
    <property type="match status" value="1"/>
</dbReference>
<dbReference type="PANTHER" id="PTHR42940">
    <property type="entry name" value="ALCOHOL DEHYDROGENASE 1-RELATED"/>
    <property type="match status" value="1"/>
</dbReference>
<dbReference type="PROSITE" id="PS00059">
    <property type="entry name" value="ADH_ZINC"/>
    <property type="match status" value="1"/>
</dbReference>
<dbReference type="InterPro" id="IPR013149">
    <property type="entry name" value="ADH-like_C"/>
</dbReference>
<dbReference type="InterPro" id="IPR020843">
    <property type="entry name" value="ER"/>
</dbReference>
<dbReference type="Gene3D" id="3.90.180.10">
    <property type="entry name" value="Medium-chain alcohol dehydrogenases, catalytic domain"/>
    <property type="match status" value="1"/>
</dbReference>
<gene>
    <name evidence="9" type="ORF">GCM10009559_66240</name>
</gene>
<protein>
    <recommendedName>
        <fullName evidence="3">alcohol dehydrogenase</fullName>
        <ecNumber evidence="3">1.1.1.1</ecNumber>
    </recommendedName>
</protein>
<evidence type="ECO:0000256" key="4">
    <source>
        <dbReference type="ARBA" id="ARBA00022723"/>
    </source>
</evidence>
<evidence type="ECO:0000313" key="10">
    <source>
        <dbReference type="Proteomes" id="UP001499967"/>
    </source>
</evidence>
<evidence type="ECO:0000256" key="1">
    <source>
        <dbReference type="ARBA" id="ARBA00001947"/>
    </source>
</evidence>
<comment type="caution">
    <text evidence="9">The sequence shown here is derived from an EMBL/GenBank/DDBJ whole genome shotgun (WGS) entry which is preliminary data.</text>
</comment>
<evidence type="ECO:0000256" key="3">
    <source>
        <dbReference type="ARBA" id="ARBA00013190"/>
    </source>
</evidence>
<dbReference type="EC" id="1.1.1.1" evidence="3"/>
<feature type="domain" description="Enoyl reductase (ER)" evidence="8">
    <location>
        <begin position="15"/>
        <end position="337"/>
    </location>
</feature>
<dbReference type="InterPro" id="IPR002328">
    <property type="entry name" value="ADH_Zn_CS"/>
</dbReference>
<organism evidence="9 10">
    <name type="scientific">Pseudonocardia zijingensis</name>
    <dbReference type="NCBI Taxonomy" id="153376"/>
    <lineage>
        <taxon>Bacteria</taxon>
        <taxon>Bacillati</taxon>
        <taxon>Actinomycetota</taxon>
        <taxon>Actinomycetes</taxon>
        <taxon>Pseudonocardiales</taxon>
        <taxon>Pseudonocardiaceae</taxon>
        <taxon>Pseudonocardia</taxon>
    </lineage>
</organism>
<keyword evidence="4 7" id="KW-0479">Metal-binding</keyword>
<evidence type="ECO:0000256" key="5">
    <source>
        <dbReference type="ARBA" id="ARBA00022833"/>
    </source>
</evidence>
<dbReference type="InterPro" id="IPR036291">
    <property type="entry name" value="NAD(P)-bd_dom_sf"/>
</dbReference>
<sequence length="339" mass="35152">MPGQMKSVVVAEPKGRWELKDRDVPEVGPNDVLVRVHACGICGTDLWISDGVLTFRDFPIVPGHEAAGEVVAVGEGVTKRKVGDRVGVIMAQKFCGVCDFCREEHPNSFVSAANCANPTLTGVTVDGGHAEYVAVDAGGTVIIPDAVSYESAAPILCAGYTVWAGLRRAEPKPGARVAVSGIGGLGHLAIQFAKAAGFHVTALTHSPDKVETARQLGADEVVADGAALKAAGGADVLLHTNSSHGAVADAMNGLKPWGKVVLMGIGTDELNLPALALTSNSYQVIGSAHNTIEHLVEALDIVASGAVTPVIETFPLERAEEAHARASSGDVRFKAVITY</sequence>
<evidence type="ECO:0000259" key="8">
    <source>
        <dbReference type="SMART" id="SM00829"/>
    </source>
</evidence>
<keyword evidence="6" id="KW-0560">Oxidoreductase</keyword>
<evidence type="ECO:0000256" key="7">
    <source>
        <dbReference type="RuleBase" id="RU361277"/>
    </source>
</evidence>
<dbReference type="InterPro" id="IPR013154">
    <property type="entry name" value="ADH-like_N"/>
</dbReference>
<dbReference type="PANTHER" id="PTHR42940:SF7">
    <property type="entry name" value="ALCOHOL DEHYDROGENASE-LIKE N-TERMINAL DOMAIN-CONTAINING PROTEIN"/>
    <property type="match status" value="1"/>
</dbReference>
<comment type="cofactor">
    <cofactor evidence="1 7">
        <name>Zn(2+)</name>
        <dbReference type="ChEBI" id="CHEBI:29105"/>
    </cofactor>
</comment>
<dbReference type="SMART" id="SM00829">
    <property type="entry name" value="PKS_ER"/>
    <property type="match status" value="1"/>
</dbReference>